<protein>
    <recommendedName>
        <fullName evidence="2">Anti-sigma factor NepR domain-containing protein</fullName>
    </recommendedName>
</protein>
<dbReference type="Proteomes" id="UP000517759">
    <property type="component" value="Unassembled WGS sequence"/>
</dbReference>
<dbReference type="AlphaFoldDB" id="A0A7W6ALJ9"/>
<accession>A0A7W6ALJ9</accession>
<proteinExistence type="predicted"/>
<evidence type="ECO:0000259" key="2">
    <source>
        <dbReference type="Pfam" id="PF18557"/>
    </source>
</evidence>
<evidence type="ECO:0000313" key="5">
    <source>
        <dbReference type="Proteomes" id="UP000517759"/>
    </source>
</evidence>
<evidence type="ECO:0000256" key="1">
    <source>
        <dbReference type="SAM" id="MobiDB-lite"/>
    </source>
</evidence>
<sequence length="74" mass="8063">MTEDDEAGRLHDGAMPSATQISNSGRPLGKQAHRRIGANLRTMYQSIVQQPIPSRFSDLIAKLDEDSAVTADQP</sequence>
<evidence type="ECO:0000313" key="3">
    <source>
        <dbReference type="EMBL" id="GLS45516.1"/>
    </source>
</evidence>
<evidence type="ECO:0000313" key="4">
    <source>
        <dbReference type="EMBL" id="MBB3903435.1"/>
    </source>
</evidence>
<gene>
    <name evidence="3" type="ORF">GCM10007884_35070</name>
    <name evidence="4" type="ORF">GGR33_002944</name>
</gene>
<dbReference type="InterPro" id="IPR041649">
    <property type="entry name" value="NepR"/>
</dbReference>
<reference evidence="3" key="1">
    <citation type="journal article" date="2014" name="Int. J. Syst. Evol. Microbiol.">
        <title>Complete genome of a new Firmicutes species belonging to the dominant human colonic microbiota ('Ruminococcus bicirculans') reveals two chromosomes and a selective capacity to utilize plant glucans.</title>
        <authorList>
            <consortium name="NISC Comparative Sequencing Program"/>
            <person name="Wegmann U."/>
            <person name="Louis P."/>
            <person name="Goesmann A."/>
            <person name="Henrissat B."/>
            <person name="Duncan S.H."/>
            <person name="Flint H.J."/>
        </authorList>
    </citation>
    <scope>NUCLEOTIDE SEQUENCE</scope>
    <source>
        <strain evidence="3">NBRC 107710</strain>
    </source>
</reference>
<evidence type="ECO:0000313" key="6">
    <source>
        <dbReference type="Proteomes" id="UP001156881"/>
    </source>
</evidence>
<name>A0A7W6ALJ9_9HYPH</name>
<dbReference type="EMBL" id="JACIDN010000005">
    <property type="protein sequence ID" value="MBB3903435.1"/>
    <property type="molecule type" value="Genomic_DNA"/>
</dbReference>
<feature type="domain" description="Anti-sigma factor NepR" evidence="2">
    <location>
        <begin position="34"/>
        <end position="66"/>
    </location>
</feature>
<dbReference type="Proteomes" id="UP001156881">
    <property type="component" value="Unassembled WGS sequence"/>
</dbReference>
<reference evidence="4 5" key="3">
    <citation type="submission" date="2020-08" db="EMBL/GenBank/DDBJ databases">
        <title>Genomic Encyclopedia of Type Strains, Phase IV (KMG-IV): sequencing the most valuable type-strain genomes for metagenomic binning, comparative biology and taxonomic classification.</title>
        <authorList>
            <person name="Goeker M."/>
        </authorList>
    </citation>
    <scope>NUCLEOTIDE SEQUENCE [LARGE SCALE GENOMIC DNA]</scope>
    <source>
        <strain evidence="4 5">DSM 24105</strain>
    </source>
</reference>
<keyword evidence="6" id="KW-1185">Reference proteome</keyword>
<comment type="caution">
    <text evidence="4">The sequence shown here is derived from an EMBL/GenBank/DDBJ whole genome shotgun (WGS) entry which is preliminary data.</text>
</comment>
<dbReference type="Pfam" id="PF18557">
    <property type="entry name" value="NepR"/>
    <property type="match status" value="1"/>
</dbReference>
<reference evidence="3" key="4">
    <citation type="submission" date="2023-01" db="EMBL/GenBank/DDBJ databases">
        <title>Draft genome sequence of Methylobacterium brachythecii strain NBRC 107710.</title>
        <authorList>
            <person name="Sun Q."/>
            <person name="Mori K."/>
        </authorList>
    </citation>
    <scope>NUCLEOTIDE SEQUENCE</scope>
    <source>
        <strain evidence="3">NBRC 107710</strain>
    </source>
</reference>
<dbReference type="RefSeq" id="WP_425488784.1">
    <property type="nucleotide sequence ID" value="NZ_BSPG01000023.1"/>
</dbReference>
<organism evidence="4 5">
    <name type="scientific">Methylobacterium brachythecii</name>
    <dbReference type="NCBI Taxonomy" id="1176177"/>
    <lineage>
        <taxon>Bacteria</taxon>
        <taxon>Pseudomonadati</taxon>
        <taxon>Pseudomonadota</taxon>
        <taxon>Alphaproteobacteria</taxon>
        <taxon>Hyphomicrobiales</taxon>
        <taxon>Methylobacteriaceae</taxon>
        <taxon>Methylobacterium</taxon>
    </lineage>
</organism>
<reference evidence="6" key="2">
    <citation type="journal article" date="2019" name="Int. J. Syst. Evol. Microbiol.">
        <title>The Global Catalogue of Microorganisms (GCM) 10K type strain sequencing project: providing services to taxonomists for standard genome sequencing and annotation.</title>
        <authorList>
            <consortium name="The Broad Institute Genomics Platform"/>
            <consortium name="The Broad Institute Genome Sequencing Center for Infectious Disease"/>
            <person name="Wu L."/>
            <person name="Ma J."/>
        </authorList>
    </citation>
    <scope>NUCLEOTIDE SEQUENCE [LARGE SCALE GENOMIC DNA]</scope>
    <source>
        <strain evidence="6">NBRC 107710</strain>
    </source>
</reference>
<dbReference type="EMBL" id="BSPG01000023">
    <property type="protein sequence ID" value="GLS45516.1"/>
    <property type="molecule type" value="Genomic_DNA"/>
</dbReference>
<feature type="region of interest" description="Disordered" evidence="1">
    <location>
        <begin position="1"/>
        <end position="33"/>
    </location>
</feature>